<feature type="compositionally biased region" description="Gly residues" evidence="1">
    <location>
        <begin position="130"/>
        <end position="151"/>
    </location>
</feature>
<accession>A0A4P9WKI8</accession>
<feature type="compositionally biased region" description="Gly residues" evidence="1">
    <location>
        <begin position="57"/>
        <end position="66"/>
    </location>
</feature>
<dbReference type="PRINTS" id="PR01228">
    <property type="entry name" value="EGGSHELL"/>
</dbReference>
<dbReference type="AlphaFoldDB" id="A0A4P9WKI8"/>
<dbReference type="Proteomes" id="UP000269721">
    <property type="component" value="Unassembled WGS sequence"/>
</dbReference>
<keyword evidence="3" id="KW-1185">Reference proteome</keyword>
<evidence type="ECO:0000313" key="3">
    <source>
        <dbReference type="Proteomes" id="UP000269721"/>
    </source>
</evidence>
<sequence length="403" mass="41684">MPWLGLWLGRRVRRLLTGCGGGEGEGGGWRGTRPSQPPPPLNSPSFPRAVAQLLLGYFGGGGGGGSKAAQKNRVGGGGGGGGGGDRGGGGGGGGGGGMGGGTEEGSGRNPHIDRVGKGEEGGERGRGARRGGGGGGGGGGGVRGGRTGVGVGVTPPSGPEQREDWQLMGRGGGENGHKFITKPDEPFGEAEKGKRLVNDSTPSPFPSPSPAPSPIRGEEKALPLPLKKQREDWKLLGKGGGDHGLAIEDSKSSSQSQMNHWGRRRKARARVMVEEGTHRGQGWEGRGCRGKGRGRMRGKEKEWGRDGEGECGGVGCCIIIAVFALPPTGHTCTGHRVQGSTKARRIDFRLAAKSRPGGTDNKARQRRKALTPVQPRIPAIWELKELGECFEALRAVPYPTLIP</sequence>
<gene>
    <name evidence="2" type="ORF">BDK51DRAFT_26420</name>
</gene>
<feature type="compositionally biased region" description="Gly residues" evidence="1">
    <location>
        <begin position="74"/>
        <end position="104"/>
    </location>
</feature>
<feature type="region of interest" description="Disordered" evidence="1">
    <location>
        <begin position="246"/>
        <end position="265"/>
    </location>
</feature>
<feature type="region of interest" description="Disordered" evidence="1">
    <location>
        <begin position="19"/>
        <end position="218"/>
    </location>
</feature>
<feature type="compositionally biased region" description="Pro residues" evidence="1">
    <location>
        <begin position="203"/>
        <end position="213"/>
    </location>
</feature>
<feature type="compositionally biased region" description="Basic and acidic residues" evidence="1">
    <location>
        <begin position="175"/>
        <end position="197"/>
    </location>
</feature>
<feature type="compositionally biased region" description="Gly residues" evidence="1">
    <location>
        <begin position="19"/>
        <end position="30"/>
    </location>
</feature>
<organism evidence="2 3">
    <name type="scientific">Blyttiomyces helicus</name>
    <dbReference type="NCBI Taxonomy" id="388810"/>
    <lineage>
        <taxon>Eukaryota</taxon>
        <taxon>Fungi</taxon>
        <taxon>Fungi incertae sedis</taxon>
        <taxon>Chytridiomycota</taxon>
        <taxon>Chytridiomycota incertae sedis</taxon>
        <taxon>Chytridiomycetes</taxon>
        <taxon>Chytridiomycetes incertae sedis</taxon>
        <taxon>Blyttiomyces</taxon>
    </lineage>
</organism>
<dbReference type="EMBL" id="KZ994445">
    <property type="protein sequence ID" value="RKO92912.1"/>
    <property type="molecule type" value="Genomic_DNA"/>
</dbReference>
<feature type="compositionally biased region" description="Basic and acidic residues" evidence="1">
    <location>
        <begin position="110"/>
        <end position="126"/>
    </location>
</feature>
<evidence type="ECO:0000256" key="1">
    <source>
        <dbReference type="SAM" id="MobiDB-lite"/>
    </source>
</evidence>
<evidence type="ECO:0000313" key="2">
    <source>
        <dbReference type="EMBL" id="RKO92912.1"/>
    </source>
</evidence>
<reference evidence="3" key="1">
    <citation type="journal article" date="2018" name="Nat. Microbiol.">
        <title>Leveraging single-cell genomics to expand the fungal tree of life.</title>
        <authorList>
            <person name="Ahrendt S.R."/>
            <person name="Quandt C.A."/>
            <person name="Ciobanu D."/>
            <person name="Clum A."/>
            <person name="Salamov A."/>
            <person name="Andreopoulos B."/>
            <person name="Cheng J.F."/>
            <person name="Woyke T."/>
            <person name="Pelin A."/>
            <person name="Henrissat B."/>
            <person name="Reynolds N.K."/>
            <person name="Benny G.L."/>
            <person name="Smith M.E."/>
            <person name="James T.Y."/>
            <person name="Grigoriev I.V."/>
        </authorList>
    </citation>
    <scope>NUCLEOTIDE SEQUENCE [LARGE SCALE GENOMIC DNA]</scope>
</reference>
<feature type="region of interest" description="Disordered" evidence="1">
    <location>
        <begin position="275"/>
        <end position="305"/>
    </location>
</feature>
<proteinExistence type="predicted"/>
<name>A0A4P9WKI8_9FUNG</name>
<protein>
    <submittedName>
        <fullName evidence="2">Uncharacterized protein</fullName>
    </submittedName>
</protein>